<protein>
    <submittedName>
        <fullName evidence="1">Uncharacterized protein</fullName>
    </submittedName>
</protein>
<comment type="caution">
    <text evidence="1">The sequence shown here is derived from an EMBL/GenBank/DDBJ whole genome shotgun (WGS) entry which is preliminary data.</text>
</comment>
<proteinExistence type="predicted"/>
<dbReference type="EMBL" id="JAHRIM010043983">
    <property type="protein sequence ID" value="MEQ2267941.1"/>
    <property type="molecule type" value="Genomic_DNA"/>
</dbReference>
<name>A0ABV0WED9_9TELE</name>
<accession>A0ABV0WED9</accession>
<evidence type="ECO:0000313" key="1">
    <source>
        <dbReference type="EMBL" id="MEQ2267941.1"/>
    </source>
</evidence>
<organism evidence="1 2">
    <name type="scientific">Xenotaenia resolanae</name>
    <dbReference type="NCBI Taxonomy" id="208358"/>
    <lineage>
        <taxon>Eukaryota</taxon>
        <taxon>Metazoa</taxon>
        <taxon>Chordata</taxon>
        <taxon>Craniata</taxon>
        <taxon>Vertebrata</taxon>
        <taxon>Euteleostomi</taxon>
        <taxon>Actinopterygii</taxon>
        <taxon>Neopterygii</taxon>
        <taxon>Teleostei</taxon>
        <taxon>Neoteleostei</taxon>
        <taxon>Acanthomorphata</taxon>
        <taxon>Ovalentaria</taxon>
        <taxon>Atherinomorphae</taxon>
        <taxon>Cyprinodontiformes</taxon>
        <taxon>Goodeidae</taxon>
        <taxon>Xenotaenia</taxon>
    </lineage>
</organism>
<reference evidence="1 2" key="1">
    <citation type="submission" date="2021-06" db="EMBL/GenBank/DDBJ databases">
        <authorList>
            <person name="Palmer J.M."/>
        </authorList>
    </citation>
    <scope>NUCLEOTIDE SEQUENCE [LARGE SCALE GENOMIC DNA]</scope>
    <source>
        <strain evidence="1 2">XR_2019</strain>
        <tissue evidence="1">Muscle</tissue>
    </source>
</reference>
<gene>
    <name evidence="1" type="ORF">XENORESO_012718</name>
</gene>
<evidence type="ECO:0000313" key="2">
    <source>
        <dbReference type="Proteomes" id="UP001444071"/>
    </source>
</evidence>
<sequence length="99" mass="11166">MTASTPMSGHILFLQGGVGWREIYPLRGGYLSLKGMLPSVGLPLPLHVENLSQLEQTSQLLKQNKTREPYCQKQRLVWRNLTGLHRVLTSTFLNAFGMN</sequence>
<dbReference type="Proteomes" id="UP001444071">
    <property type="component" value="Unassembled WGS sequence"/>
</dbReference>
<keyword evidence="2" id="KW-1185">Reference proteome</keyword>